<dbReference type="PROSITE" id="PS50004">
    <property type="entry name" value="C2"/>
    <property type="match status" value="3"/>
</dbReference>
<dbReference type="InterPro" id="IPR037749">
    <property type="entry name" value="Ext_Synaptotagmin_C2B"/>
</dbReference>
<keyword evidence="13" id="KW-0446">Lipid-binding</keyword>
<evidence type="ECO:0000256" key="8">
    <source>
        <dbReference type="ARBA" id="ARBA00022737"/>
    </source>
</evidence>
<evidence type="ECO:0000256" key="14">
    <source>
        <dbReference type="ARBA" id="ARBA00023136"/>
    </source>
</evidence>
<dbReference type="InterPro" id="IPR000008">
    <property type="entry name" value="C2_dom"/>
</dbReference>
<dbReference type="EMBL" id="JBJJXI010000018">
    <property type="protein sequence ID" value="KAL3406979.1"/>
    <property type="molecule type" value="Genomic_DNA"/>
</dbReference>
<dbReference type="CDD" id="cd21670">
    <property type="entry name" value="SMP_ESyt"/>
    <property type="match status" value="1"/>
</dbReference>
<keyword evidence="10" id="KW-0106">Calcium</keyword>
<dbReference type="InterPro" id="IPR039010">
    <property type="entry name" value="Synaptotagmin_SMP"/>
</dbReference>
<evidence type="ECO:0000256" key="5">
    <source>
        <dbReference type="ARBA" id="ARBA00022475"/>
    </source>
</evidence>
<dbReference type="SUPFAM" id="SSF49562">
    <property type="entry name" value="C2 domain (Calcium/lipid-binding domain, CaLB)"/>
    <property type="match status" value="3"/>
</dbReference>
<feature type="transmembrane region" description="Helical" evidence="16">
    <location>
        <begin position="60"/>
        <end position="84"/>
    </location>
</feature>
<evidence type="ECO:0000256" key="6">
    <source>
        <dbReference type="ARBA" id="ARBA00022692"/>
    </source>
</evidence>
<feature type="compositionally biased region" description="Low complexity" evidence="15">
    <location>
        <begin position="709"/>
        <end position="719"/>
    </location>
</feature>
<organism evidence="19 20">
    <name type="scientific">Trichogramma kaykai</name>
    <dbReference type="NCBI Taxonomy" id="54128"/>
    <lineage>
        <taxon>Eukaryota</taxon>
        <taxon>Metazoa</taxon>
        <taxon>Ecdysozoa</taxon>
        <taxon>Arthropoda</taxon>
        <taxon>Hexapoda</taxon>
        <taxon>Insecta</taxon>
        <taxon>Pterygota</taxon>
        <taxon>Neoptera</taxon>
        <taxon>Endopterygota</taxon>
        <taxon>Hymenoptera</taxon>
        <taxon>Apocrita</taxon>
        <taxon>Proctotrupomorpha</taxon>
        <taxon>Chalcidoidea</taxon>
        <taxon>Trichogrammatidae</taxon>
        <taxon>Trichogramma</taxon>
    </lineage>
</organism>
<gene>
    <name evidence="19" type="ORF">TKK_001076</name>
</gene>
<comment type="subcellular location">
    <subcellularLocation>
        <location evidence="1">Cell membrane</location>
        <topology evidence="1">Peripheral membrane protein</topology>
    </subcellularLocation>
    <subcellularLocation>
        <location evidence="2">Endoplasmic reticulum membrane</location>
        <topology evidence="2">Multi-pass membrane protein</topology>
    </subcellularLocation>
</comment>
<accession>A0ABD2XPQ1</accession>
<evidence type="ECO:0000256" key="7">
    <source>
        <dbReference type="ARBA" id="ARBA00022723"/>
    </source>
</evidence>
<dbReference type="AlphaFoldDB" id="A0ABD2XPQ1"/>
<protein>
    <recommendedName>
        <fullName evidence="21">Extended synaptotagmin-2</fullName>
    </recommendedName>
</protein>
<dbReference type="Gene3D" id="2.60.40.150">
    <property type="entry name" value="C2 domain"/>
    <property type="match status" value="4"/>
</dbReference>
<dbReference type="FunFam" id="2.60.40.150:FF:000025">
    <property type="entry name" value="Extended synaptotagmin 2"/>
    <property type="match status" value="1"/>
</dbReference>
<evidence type="ECO:0000313" key="20">
    <source>
        <dbReference type="Proteomes" id="UP001627154"/>
    </source>
</evidence>
<dbReference type="GO" id="GO:0006869">
    <property type="term" value="P:lipid transport"/>
    <property type="evidence" value="ECO:0007669"/>
    <property type="project" value="UniProtKB-KW"/>
</dbReference>
<evidence type="ECO:0000256" key="1">
    <source>
        <dbReference type="ARBA" id="ARBA00004202"/>
    </source>
</evidence>
<dbReference type="Pfam" id="PF17047">
    <property type="entry name" value="SMP_LBD"/>
    <property type="match status" value="1"/>
</dbReference>
<evidence type="ECO:0000256" key="10">
    <source>
        <dbReference type="ARBA" id="ARBA00022837"/>
    </source>
</evidence>
<feature type="region of interest" description="Disordered" evidence="15">
    <location>
        <begin position="653"/>
        <end position="681"/>
    </location>
</feature>
<dbReference type="CDD" id="cd04030">
    <property type="entry name" value="C2C_KIAA1228"/>
    <property type="match status" value="1"/>
</dbReference>
<feature type="domain" description="C2" evidence="17">
    <location>
        <begin position="316"/>
        <end position="465"/>
    </location>
</feature>
<evidence type="ECO:0000259" key="18">
    <source>
        <dbReference type="PROSITE" id="PS51847"/>
    </source>
</evidence>
<evidence type="ECO:0000256" key="4">
    <source>
        <dbReference type="ARBA" id="ARBA00022448"/>
    </source>
</evidence>
<proteinExistence type="inferred from homology"/>
<dbReference type="Proteomes" id="UP001627154">
    <property type="component" value="Unassembled WGS sequence"/>
</dbReference>
<dbReference type="InterPro" id="IPR035892">
    <property type="entry name" value="C2_domain_sf"/>
</dbReference>
<dbReference type="GO" id="GO:0005886">
    <property type="term" value="C:plasma membrane"/>
    <property type="evidence" value="ECO:0007669"/>
    <property type="project" value="UniProtKB-SubCell"/>
</dbReference>
<dbReference type="InterPro" id="IPR031468">
    <property type="entry name" value="SMP_LBD"/>
</dbReference>
<comment type="caution">
    <text evidence="19">The sequence shown here is derived from an EMBL/GenBank/DDBJ whole genome shotgun (WGS) entry which is preliminary data.</text>
</comment>
<dbReference type="InterPro" id="IPR051634">
    <property type="entry name" value="Extended_Synaptotagmin"/>
</dbReference>
<dbReference type="PANTHER" id="PTHR45761">
    <property type="entry name" value="EXTENDED SYNAPTOTAGMIN-LIKE PROTEIN 2, ISOFORM C"/>
    <property type="match status" value="1"/>
</dbReference>
<dbReference type="Pfam" id="PF00168">
    <property type="entry name" value="C2"/>
    <property type="match status" value="4"/>
</dbReference>
<evidence type="ECO:0000256" key="12">
    <source>
        <dbReference type="ARBA" id="ARBA00023055"/>
    </source>
</evidence>
<keyword evidence="4" id="KW-0813">Transport</keyword>
<dbReference type="CDD" id="cd04050">
    <property type="entry name" value="C2B_Synaptotagmin-like"/>
    <property type="match status" value="1"/>
</dbReference>
<dbReference type="GO" id="GO:0005789">
    <property type="term" value="C:endoplasmic reticulum membrane"/>
    <property type="evidence" value="ECO:0007669"/>
    <property type="project" value="UniProtKB-SubCell"/>
</dbReference>
<keyword evidence="8" id="KW-0677">Repeat</keyword>
<feature type="domain" description="SMP-LTD" evidence="18">
    <location>
        <begin position="134"/>
        <end position="319"/>
    </location>
</feature>
<keyword evidence="20" id="KW-1185">Reference proteome</keyword>
<evidence type="ECO:0000256" key="3">
    <source>
        <dbReference type="ARBA" id="ARBA00005867"/>
    </source>
</evidence>
<evidence type="ECO:0000256" key="16">
    <source>
        <dbReference type="SAM" id="Phobius"/>
    </source>
</evidence>
<evidence type="ECO:0000256" key="9">
    <source>
        <dbReference type="ARBA" id="ARBA00022824"/>
    </source>
</evidence>
<dbReference type="PANTHER" id="PTHR45761:SF1">
    <property type="entry name" value="EXTENDED SYNAPTOTAGMIN-LIKE PROTEIN 2, ISOFORM C"/>
    <property type="match status" value="1"/>
</dbReference>
<keyword evidence="12" id="KW-0445">Lipid transport</keyword>
<evidence type="ECO:0008006" key="21">
    <source>
        <dbReference type="Google" id="ProtNLM"/>
    </source>
</evidence>
<sequence>MEKENGIKQENGTSPKAWTTAALMSLATGIIEQDNNGDQGVEEKPTSWPYMTFGSLSKSLLFKLATVGVIWGMGYLQLNFAWLIPPIAYAVLKGERKKDGDLKRMTAQATALCKDRIIIENRIDDLPTWVYFPDYDRAEWLNGILYKAWPSINHFGRDLCKTIIQDAIAERLLDYQKKIPGLGKDFRFDRIVLGRIPPKINGVKVYDKHTSRNEIVLDMDVMYAGDCDITFTMGTFKAGIKDFQLRGMLRVTLKPLIPIMPIVGGVQAFFLNVPVVDFNLVGVADVLDLPGLSDILRKIITEQVAAIAVLPNKIIVPLTDEIPAEMIKCPDPEGVLRIHVVQAKHLMKKDIGMLGKGKSDPYAVITVGAQEFRTKTIDNTVDPKWDYWCESVISSAIAQQLTVHLWDFDDTKKNENLGSVCRQEVELSIWDWDPNVPGVQGDDFLGRATIEVSRVKKKGMIDTWISLELAKHGMVHLRLTWLQLTTNPADLAAALKETQELRVTSMSTALLILYVDSAKNLPCLKGSKQPDSYLEASVGGKAERTGTLLRSSNPVWEQGFTLLVGNPETATLHVKVSDEKSAQVIGSMTYNLSALLAMDGMELKMQPFDLQMSGVDSKVLLTMKLRILKYEQPEVTSDDEDIDDIQSLNKKIERQESSISSNVPDSPLKRQQSKDSIQSSISSAVAETDLGVDDPMLRESAESVSAMPRQSSVRSQASSSVFKRNPSITSYAGESRLGRVQLTLKYSLARQKLFVVVHKVANLPLPSHDPSNIPDPYVKLYLLPDKHKETKRKTAVMKDNCSPTFDEQFEYIVSQGDINTRTLELSVCTQKGWLSTGSNCMGQVLIKLSELDFTQANTAWYDLQPESKD</sequence>
<dbReference type="GO" id="GO:0008289">
    <property type="term" value="F:lipid binding"/>
    <property type="evidence" value="ECO:0007669"/>
    <property type="project" value="UniProtKB-KW"/>
</dbReference>
<keyword evidence="9" id="KW-0256">Endoplasmic reticulum</keyword>
<keyword evidence="11 16" id="KW-1133">Transmembrane helix</keyword>
<feature type="domain" description="C2" evidence="17">
    <location>
        <begin position="736"/>
        <end position="861"/>
    </location>
</feature>
<reference evidence="19 20" key="1">
    <citation type="journal article" date="2024" name="bioRxiv">
        <title>A reference genome for Trichogramma kaykai: A tiny desert-dwelling parasitoid wasp with competing sex-ratio distorters.</title>
        <authorList>
            <person name="Culotta J."/>
            <person name="Lindsey A.R."/>
        </authorList>
    </citation>
    <scope>NUCLEOTIDE SEQUENCE [LARGE SCALE GENOMIC DNA]</scope>
    <source>
        <strain evidence="19 20">KSX58</strain>
    </source>
</reference>
<evidence type="ECO:0000256" key="11">
    <source>
        <dbReference type="ARBA" id="ARBA00022989"/>
    </source>
</evidence>
<dbReference type="InterPro" id="IPR037752">
    <property type="entry name" value="C2C_KIAA1228"/>
</dbReference>
<keyword evidence="7" id="KW-0479">Metal-binding</keyword>
<dbReference type="GO" id="GO:0046872">
    <property type="term" value="F:metal ion binding"/>
    <property type="evidence" value="ECO:0007669"/>
    <property type="project" value="UniProtKB-KW"/>
</dbReference>
<dbReference type="SMART" id="SM00239">
    <property type="entry name" value="C2"/>
    <property type="match status" value="3"/>
</dbReference>
<keyword evidence="6 16" id="KW-0812">Transmembrane</keyword>
<comment type="similarity">
    <text evidence="3">Belongs to the extended synaptotagmin family.</text>
</comment>
<evidence type="ECO:0000256" key="15">
    <source>
        <dbReference type="SAM" id="MobiDB-lite"/>
    </source>
</evidence>
<feature type="region of interest" description="Disordered" evidence="15">
    <location>
        <begin position="700"/>
        <end position="719"/>
    </location>
</feature>
<name>A0ABD2XPQ1_9HYME</name>
<evidence type="ECO:0000256" key="13">
    <source>
        <dbReference type="ARBA" id="ARBA00023121"/>
    </source>
</evidence>
<evidence type="ECO:0000313" key="19">
    <source>
        <dbReference type="EMBL" id="KAL3406979.1"/>
    </source>
</evidence>
<dbReference type="FunFam" id="2.60.40.150:FF:000093">
    <property type="entry name" value="Extended synaptotagmin 3"/>
    <property type="match status" value="1"/>
</dbReference>
<feature type="domain" description="C2" evidence="17">
    <location>
        <begin position="487"/>
        <end position="605"/>
    </location>
</feature>
<keyword evidence="14 16" id="KW-0472">Membrane</keyword>
<evidence type="ECO:0000259" key="17">
    <source>
        <dbReference type="PROSITE" id="PS50004"/>
    </source>
</evidence>
<keyword evidence="5" id="KW-1003">Cell membrane</keyword>
<evidence type="ECO:0000256" key="2">
    <source>
        <dbReference type="ARBA" id="ARBA00004477"/>
    </source>
</evidence>
<dbReference type="PROSITE" id="PS51847">
    <property type="entry name" value="SMP"/>
    <property type="match status" value="1"/>
</dbReference>